<evidence type="ECO:0000256" key="3">
    <source>
        <dbReference type="ARBA" id="ARBA00022722"/>
    </source>
</evidence>
<dbReference type="Gramene" id="VVA16898">
    <property type="protein sequence ID" value="VVA16898"/>
    <property type="gene ID" value="Prudul26B026094"/>
</dbReference>
<feature type="domain" description="Integrase zinc-binding" evidence="8">
    <location>
        <begin position="210"/>
        <end position="262"/>
    </location>
</feature>
<dbReference type="GO" id="GO:0004519">
    <property type="term" value="F:endonuclease activity"/>
    <property type="evidence" value="ECO:0007669"/>
    <property type="project" value="UniProtKB-KW"/>
</dbReference>
<keyword evidence="1" id="KW-0808">Transferase</keyword>
<sequence>MDQELGDVADVQDDAISIGGDISISRAISTGSVISIGSSSTKNIFDFAVGAVLGQRVQKRLHAISYASRTLNDAQLNYSTTKKELLAVIFALEKFRSYLIGSKKSEIKKGSENVLADHLSRLITNFNTEDGTLPLRESFPDEQLFTIQISDPWYADIINFLDKGNIPKDLSRGQKDKLLKTAKSYVWDDPYLWKYCSDSVIRRCVLKTEFHSIITFCHSDACDGHFGAKKTALKVLQSGFYWPSFIKDASTFCLSCDRCQRMGNVSSRNQMPLNPIVIVE</sequence>
<proteinExistence type="predicted"/>
<dbReference type="CDD" id="cd09274">
    <property type="entry name" value="RNase_HI_RT_Ty3"/>
    <property type="match status" value="1"/>
</dbReference>
<evidence type="ECO:0000256" key="6">
    <source>
        <dbReference type="ARBA" id="ARBA00022918"/>
    </source>
</evidence>
<evidence type="ECO:0000313" key="11">
    <source>
        <dbReference type="Proteomes" id="UP000327085"/>
    </source>
</evidence>
<evidence type="ECO:0000256" key="5">
    <source>
        <dbReference type="ARBA" id="ARBA00022801"/>
    </source>
</evidence>
<reference evidence="10" key="1">
    <citation type="submission" date="2019-07" db="EMBL/GenBank/DDBJ databases">
        <authorList>
            <person name="Alioto T."/>
            <person name="Alioto T."/>
            <person name="Gomez Garrido J."/>
        </authorList>
    </citation>
    <scope>NUCLEOTIDE SEQUENCE</scope>
</reference>
<dbReference type="AlphaFoldDB" id="A0A5E4ESX3"/>
<dbReference type="GO" id="GO:0016787">
    <property type="term" value="F:hydrolase activity"/>
    <property type="evidence" value="ECO:0007669"/>
    <property type="project" value="UniProtKB-KW"/>
</dbReference>
<keyword evidence="4" id="KW-0255">Endonuclease</keyword>
<keyword evidence="2" id="KW-0548">Nucleotidyltransferase</keyword>
<evidence type="ECO:0000313" key="9">
    <source>
        <dbReference type="EMBL" id="KAI5349640.1"/>
    </source>
</evidence>
<feature type="domain" description="Reverse transcriptase RNase H-like" evidence="7">
    <location>
        <begin position="46"/>
        <end position="107"/>
    </location>
</feature>
<dbReference type="Pfam" id="PF17917">
    <property type="entry name" value="RT_RNaseH"/>
    <property type="match status" value="1"/>
</dbReference>
<dbReference type="InterPro" id="IPR041588">
    <property type="entry name" value="Integrase_H2C2"/>
</dbReference>
<reference evidence="11" key="2">
    <citation type="journal article" date="2020" name="Plant J.">
        <title>Transposons played a major role in the diversification between the closely related almond and peach genomes: results from the almond genome sequence.</title>
        <authorList>
            <person name="Alioto T."/>
            <person name="Alexiou K.G."/>
            <person name="Bardil A."/>
            <person name="Barteri F."/>
            <person name="Castanera R."/>
            <person name="Cruz F."/>
            <person name="Dhingra A."/>
            <person name="Duval H."/>
            <person name="Fernandez I Marti A."/>
            <person name="Frias L."/>
            <person name="Galan B."/>
            <person name="Garcia J.L."/>
            <person name="Howad W."/>
            <person name="Gomez-Garrido J."/>
            <person name="Gut M."/>
            <person name="Julca I."/>
            <person name="Morata J."/>
            <person name="Puigdomenech P."/>
            <person name="Ribeca P."/>
            <person name="Rubio Cabetas M.J."/>
            <person name="Vlasova A."/>
            <person name="Wirthensohn M."/>
            <person name="Garcia-Mas J."/>
            <person name="Gabaldon T."/>
            <person name="Casacuberta J.M."/>
            <person name="Arus P."/>
        </authorList>
    </citation>
    <scope>NUCLEOTIDE SEQUENCE [LARGE SCALE GENOMIC DNA]</scope>
    <source>
        <strain evidence="11">cv. Texas</strain>
    </source>
</reference>
<dbReference type="OMA" id="CHSDACD"/>
<keyword evidence="12" id="KW-1185">Reference proteome</keyword>
<dbReference type="Gene3D" id="1.10.340.70">
    <property type="match status" value="1"/>
</dbReference>
<evidence type="ECO:0000259" key="8">
    <source>
        <dbReference type="Pfam" id="PF17921"/>
    </source>
</evidence>
<dbReference type="Pfam" id="PF17921">
    <property type="entry name" value="Integrase_H2C2"/>
    <property type="match status" value="1"/>
</dbReference>
<dbReference type="Gene3D" id="3.10.20.370">
    <property type="match status" value="1"/>
</dbReference>
<evidence type="ECO:0000313" key="12">
    <source>
        <dbReference type="Proteomes" id="UP001054821"/>
    </source>
</evidence>
<dbReference type="Proteomes" id="UP001054821">
    <property type="component" value="Chromosome 1"/>
</dbReference>
<dbReference type="Proteomes" id="UP000327085">
    <property type="component" value="Chromosome 1"/>
</dbReference>
<protein>
    <submittedName>
        <fullName evidence="10">PREDICTED: LOW QUALITY PROTEIN</fullName>
    </submittedName>
</protein>
<evidence type="ECO:0000259" key="7">
    <source>
        <dbReference type="Pfam" id="PF17917"/>
    </source>
</evidence>
<name>A0A5E4ESX3_PRUDU</name>
<reference evidence="9 12" key="3">
    <citation type="journal article" date="2022" name="G3 (Bethesda)">
        <title>Whole-genome sequence and methylome profiling of the almond [Prunus dulcis (Mill.) D.A. Webb] cultivar 'Nonpareil'.</title>
        <authorList>
            <person name="D'Amico-Willman K.M."/>
            <person name="Ouma W.Z."/>
            <person name="Meulia T."/>
            <person name="Sideli G.M."/>
            <person name="Gradziel T.M."/>
            <person name="Fresnedo-Ramirez J."/>
        </authorList>
    </citation>
    <scope>NUCLEOTIDE SEQUENCE [LARGE SCALE GENOMIC DNA]</scope>
    <source>
        <strain evidence="9">Clone GOH B32 T37-40</strain>
    </source>
</reference>
<accession>A0A5E4ESX3</accession>
<dbReference type="FunFam" id="3.10.20.370:FF:000001">
    <property type="entry name" value="Retrovirus-related Pol polyprotein from transposon 17.6-like protein"/>
    <property type="match status" value="1"/>
</dbReference>
<dbReference type="InParanoid" id="A0A5E4ESX3"/>
<dbReference type="PANTHER" id="PTHR34072:SF44">
    <property type="entry name" value="RNA-DIRECTED DNA POLYMERASE"/>
    <property type="match status" value="1"/>
</dbReference>
<evidence type="ECO:0000256" key="1">
    <source>
        <dbReference type="ARBA" id="ARBA00022679"/>
    </source>
</evidence>
<keyword evidence="3" id="KW-0540">Nuclease</keyword>
<organism evidence="10 11">
    <name type="scientific">Prunus dulcis</name>
    <name type="common">Almond</name>
    <name type="synonym">Amygdalus dulcis</name>
    <dbReference type="NCBI Taxonomy" id="3755"/>
    <lineage>
        <taxon>Eukaryota</taxon>
        <taxon>Viridiplantae</taxon>
        <taxon>Streptophyta</taxon>
        <taxon>Embryophyta</taxon>
        <taxon>Tracheophyta</taxon>
        <taxon>Spermatophyta</taxon>
        <taxon>Magnoliopsida</taxon>
        <taxon>eudicotyledons</taxon>
        <taxon>Gunneridae</taxon>
        <taxon>Pentapetalae</taxon>
        <taxon>rosids</taxon>
        <taxon>fabids</taxon>
        <taxon>Rosales</taxon>
        <taxon>Rosaceae</taxon>
        <taxon>Amygdaloideae</taxon>
        <taxon>Amygdaleae</taxon>
        <taxon>Prunus</taxon>
    </lineage>
</organism>
<dbReference type="GO" id="GO:0003964">
    <property type="term" value="F:RNA-directed DNA polymerase activity"/>
    <property type="evidence" value="ECO:0007669"/>
    <property type="project" value="UniProtKB-KW"/>
</dbReference>
<dbReference type="SUPFAM" id="SSF56672">
    <property type="entry name" value="DNA/RNA polymerases"/>
    <property type="match status" value="1"/>
</dbReference>
<dbReference type="InterPro" id="IPR043502">
    <property type="entry name" value="DNA/RNA_pol_sf"/>
</dbReference>
<evidence type="ECO:0000313" key="10">
    <source>
        <dbReference type="EMBL" id="VVA16898.1"/>
    </source>
</evidence>
<gene>
    <name evidence="10" type="ORF">ALMOND_2B026094</name>
    <name evidence="9" type="ORF">L3X38_002529</name>
</gene>
<dbReference type="EMBL" id="JAJFAZ020000001">
    <property type="protein sequence ID" value="KAI5349640.1"/>
    <property type="molecule type" value="Genomic_DNA"/>
</dbReference>
<keyword evidence="6" id="KW-0695">RNA-directed DNA polymerase</keyword>
<dbReference type="PANTHER" id="PTHR34072">
    <property type="entry name" value="ENZYMATIC POLYPROTEIN-RELATED"/>
    <property type="match status" value="1"/>
</dbReference>
<evidence type="ECO:0000256" key="4">
    <source>
        <dbReference type="ARBA" id="ARBA00022759"/>
    </source>
</evidence>
<dbReference type="EMBL" id="CABIKO010000021">
    <property type="protein sequence ID" value="VVA16898.1"/>
    <property type="molecule type" value="Genomic_DNA"/>
</dbReference>
<dbReference type="InterPro" id="IPR041373">
    <property type="entry name" value="RT_RNaseH"/>
</dbReference>
<evidence type="ECO:0000256" key="2">
    <source>
        <dbReference type="ARBA" id="ARBA00022695"/>
    </source>
</evidence>
<keyword evidence="5" id="KW-0378">Hydrolase</keyword>